<evidence type="ECO:0000256" key="4">
    <source>
        <dbReference type="ARBA" id="ARBA00046271"/>
    </source>
</evidence>
<keyword evidence="3" id="KW-0576">Peroxisome</keyword>
<evidence type="ECO:0000313" key="6">
    <source>
        <dbReference type="Proteomes" id="UP001412239"/>
    </source>
</evidence>
<reference evidence="5" key="1">
    <citation type="submission" date="2015-10" db="EMBL/GenBank/DDBJ databases">
        <authorList>
            <person name="Regsiter A."/>
            <person name="william w."/>
        </authorList>
    </citation>
    <scope>NUCLEOTIDE SEQUENCE</scope>
    <source>
        <strain evidence="5">Montdore</strain>
    </source>
</reference>
<name>A0A292PQC2_9PEZI</name>
<dbReference type="InterPro" id="IPR008733">
    <property type="entry name" value="PEX11"/>
</dbReference>
<evidence type="ECO:0000313" key="5">
    <source>
        <dbReference type="EMBL" id="CUS09759.1"/>
    </source>
</evidence>
<gene>
    <name evidence="5" type="ORF">GSTUAT00006189001</name>
</gene>
<dbReference type="PANTHER" id="PTHR12652:SF25">
    <property type="entry name" value="MICROBODY (PEROXISOME) PROLIFERATION PROTEIN PEROXIN 11C (EUROFUNG)"/>
    <property type="match status" value="1"/>
</dbReference>
<keyword evidence="1" id="KW-0962">Peroxisome biogenesis</keyword>
<sequence length="209" mass="23246">MAPKNDTMHKFNELMVRLNRLLSNPSGIDKVLMTTQYTLALLPPSALSSTRSARINIPKLTSLISDIRMFMRLWGLVGIYTWGLSTLSASRPSPIEIAQVFANTCFQICENVAYLSSHGIVRIRKKTEGQLWLWSSRFWMAHVALEFVRLFGGGRRGKGWERALLSNCAYAPLTVHYSVEGGTISPEAIATCGSVAAVIGLQNEWRKTA</sequence>
<dbReference type="GO" id="GO:0016559">
    <property type="term" value="P:peroxisome fission"/>
    <property type="evidence" value="ECO:0007669"/>
    <property type="project" value="InterPro"/>
</dbReference>
<accession>A0A292PQC2</accession>
<dbReference type="EMBL" id="LN891071">
    <property type="protein sequence ID" value="CUS09759.1"/>
    <property type="molecule type" value="Genomic_DNA"/>
</dbReference>
<dbReference type="AlphaFoldDB" id="A0A292PQC2"/>
<proteinExistence type="predicted"/>
<evidence type="ECO:0000256" key="3">
    <source>
        <dbReference type="ARBA" id="ARBA00023140"/>
    </source>
</evidence>
<dbReference type="Proteomes" id="UP001412239">
    <property type="component" value="Unassembled WGS sequence"/>
</dbReference>
<dbReference type="Pfam" id="PF05648">
    <property type="entry name" value="PEX11"/>
    <property type="match status" value="1"/>
</dbReference>
<evidence type="ECO:0000256" key="1">
    <source>
        <dbReference type="ARBA" id="ARBA00022593"/>
    </source>
</evidence>
<protein>
    <submittedName>
        <fullName evidence="5">Uncharacterized protein</fullName>
    </submittedName>
</protein>
<comment type="subcellular location">
    <subcellularLocation>
        <location evidence="4">Peroxisome membrane</location>
    </subcellularLocation>
</comment>
<organism evidence="5 6">
    <name type="scientific">Tuber aestivum</name>
    <name type="common">summer truffle</name>
    <dbReference type="NCBI Taxonomy" id="59557"/>
    <lineage>
        <taxon>Eukaryota</taxon>
        <taxon>Fungi</taxon>
        <taxon>Dikarya</taxon>
        <taxon>Ascomycota</taxon>
        <taxon>Pezizomycotina</taxon>
        <taxon>Pezizomycetes</taxon>
        <taxon>Pezizales</taxon>
        <taxon>Tuberaceae</taxon>
        <taxon>Tuber</taxon>
    </lineage>
</organism>
<dbReference type="GO" id="GO:0005778">
    <property type="term" value="C:peroxisomal membrane"/>
    <property type="evidence" value="ECO:0007669"/>
    <property type="project" value="UniProtKB-SubCell"/>
</dbReference>
<keyword evidence="2" id="KW-0472">Membrane</keyword>
<evidence type="ECO:0000256" key="2">
    <source>
        <dbReference type="ARBA" id="ARBA00023136"/>
    </source>
</evidence>
<keyword evidence="6" id="KW-1185">Reference proteome</keyword>
<dbReference type="PANTHER" id="PTHR12652">
    <property type="entry name" value="PEROXISOMAL BIOGENESIS FACTOR 11"/>
    <property type="match status" value="1"/>
</dbReference>